<dbReference type="InterPro" id="IPR050335">
    <property type="entry name" value="ERT1_acuK_gluconeogen_tf"/>
</dbReference>
<evidence type="ECO:0000256" key="10">
    <source>
        <dbReference type="SAM" id="MobiDB-lite"/>
    </source>
</evidence>
<proteinExistence type="inferred from homology"/>
<keyword evidence="3" id="KW-0312">Gluconeogenesis</keyword>
<evidence type="ECO:0000256" key="9">
    <source>
        <dbReference type="ARBA" id="ARBA00023242"/>
    </source>
</evidence>
<evidence type="ECO:0000256" key="7">
    <source>
        <dbReference type="ARBA" id="ARBA00023125"/>
    </source>
</evidence>
<keyword evidence="6" id="KW-0805">Transcription regulation</keyword>
<keyword evidence="4" id="KW-0479">Metal-binding</keyword>
<evidence type="ECO:0000313" key="12">
    <source>
        <dbReference type="EMBL" id="EPB84668.1"/>
    </source>
</evidence>
<dbReference type="InterPro" id="IPR056751">
    <property type="entry name" value="PAS_13"/>
</dbReference>
<dbReference type="eggNOG" id="ENOG502R1M5">
    <property type="taxonomic scope" value="Eukaryota"/>
</dbReference>
<feature type="region of interest" description="Disordered" evidence="10">
    <location>
        <begin position="168"/>
        <end position="197"/>
    </location>
</feature>
<evidence type="ECO:0000256" key="5">
    <source>
        <dbReference type="ARBA" id="ARBA00022833"/>
    </source>
</evidence>
<feature type="region of interest" description="Disordered" evidence="10">
    <location>
        <begin position="1"/>
        <end position="34"/>
    </location>
</feature>
<dbReference type="InterPro" id="IPR036864">
    <property type="entry name" value="Zn2-C6_fun-type_DNA-bd_sf"/>
</dbReference>
<keyword evidence="5" id="KW-0862">Zinc</keyword>
<dbReference type="VEuPathDB" id="FungiDB:HMPREF1544_08541"/>
<keyword evidence="13" id="KW-1185">Reference proteome</keyword>
<dbReference type="PANTHER" id="PTHR47659:SF1">
    <property type="entry name" value="TRANSCRIPTION ACTIVATOR OF GLUCONEOGENESIS ERT1"/>
    <property type="match status" value="1"/>
</dbReference>
<evidence type="ECO:0000256" key="1">
    <source>
        <dbReference type="ARBA" id="ARBA00004123"/>
    </source>
</evidence>
<evidence type="ECO:0000256" key="3">
    <source>
        <dbReference type="ARBA" id="ARBA00022432"/>
    </source>
</evidence>
<dbReference type="Gene3D" id="4.10.240.10">
    <property type="entry name" value="Zn(2)-C6 fungal-type DNA-binding domain"/>
    <property type="match status" value="1"/>
</dbReference>
<dbReference type="CDD" id="cd00067">
    <property type="entry name" value="GAL4"/>
    <property type="match status" value="1"/>
</dbReference>
<feature type="compositionally biased region" description="Low complexity" evidence="10">
    <location>
        <begin position="1"/>
        <end position="11"/>
    </location>
</feature>
<dbReference type="OrthoDB" id="2538135at2759"/>
<evidence type="ECO:0000259" key="11">
    <source>
        <dbReference type="PROSITE" id="PS50048"/>
    </source>
</evidence>
<name>S2JPX4_MUCC1</name>
<keyword evidence="7" id="KW-0238">DNA-binding</keyword>
<protein>
    <recommendedName>
        <fullName evidence="11">Zn(2)-C6 fungal-type domain-containing protein</fullName>
    </recommendedName>
</protein>
<dbReference type="EMBL" id="KE124032">
    <property type="protein sequence ID" value="EPB84668.1"/>
    <property type="molecule type" value="Genomic_DNA"/>
</dbReference>
<feature type="compositionally biased region" description="Low complexity" evidence="10">
    <location>
        <begin position="136"/>
        <end position="147"/>
    </location>
</feature>
<dbReference type="GO" id="GO:0005634">
    <property type="term" value="C:nucleus"/>
    <property type="evidence" value="ECO:0007669"/>
    <property type="project" value="UniProtKB-SubCell"/>
</dbReference>
<dbReference type="GO" id="GO:0000977">
    <property type="term" value="F:RNA polymerase II transcription regulatory region sequence-specific DNA binding"/>
    <property type="evidence" value="ECO:0007669"/>
    <property type="project" value="TreeGrafter"/>
</dbReference>
<dbReference type="PROSITE" id="PS50048">
    <property type="entry name" value="ZN2_CY6_FUNGAL_2"/>
    <property type="match status" value="1"/>
</dbReference>
<keyword evidence="9" id="KW-0539">Nucleus</keyword>
<dbReference type="Pfam" id="PF24990">
    <property type="entry name" value="PAS_13"/>
    <property type="match status" value="2"/>
</dbReference>
<organism evidence="12 13">
    <name type="scientific">Mucor circinelloides f. circinelloides (strain 1006PhL)</name>
    <name type="common">Mucormycosis agent</name>
    <name type="synonym">Calyptromyces circinelloides</name>
    <dbReference type="NCBI Taxonomy" id="1220926"/>
    <lineage>
        <taxon>Eukaryota</taxon>
        <taxon>Fungi</taxon>
        <taxon>Fungi incertae sedis</taxon>
        <taxon>Mucoromycota</taxon>
        <taxon>Mucoromycotina</taxon>
        <taxon>Mucoromycetes</taxon>
        <taxon>Mucorales</taxon>
        <taxon>Mucorineae</taxon>
        <taxon>Mucoraceae</taxon>
        <taxon>Mucor</taxon>
    </lineage>
</organism>
<feature type="region of interest" description="Disordered" evidence="10">
    <location>
        <begin position="136"/>
        <end position="155"/>
    </location>
</feature>
<comment type="similarity">
    <text evidence="2">Belongs to the ERT1/acuK family.</text>
</comment>
<evidence type="ECO:0000256" key="6">
    <source>
        <dbReference type="ARBA" id="ARBA00023015"/>
    </source>
</evidence>
<dbReference type="GO" id="GO:0006094">
    <property type="term" value="P:gluconeogenesis"/>
    <property type="evidence" value="ECO:0007669"/>
    <property type="project" value="UniProtKB-KW"/>
</dbReference>
<feature type="domain" description="Zn(2)-C6 fungal-type" evidence="11">
    <location>
        <begin position="35"/>
        <end position="66"/>
    </location>
</feature>
<keyword evidence="8" id="KW-0804">Transcription</keyword>
<dbReference type="Pfam" id="PF00172">
    <property type="entry name" value="Zn_clus"/>
    <property type="match status" value="1"/>
</dbReference>
<gene>
    <name evidence="12" type="ORF">HMPREF1544_08541</name>
</gene>
<evidence type="ECO:0000313" key="13">
    <source>
        <dbReference type="Proteomes" id="UP000014254"/>
    </source>
</evidence>
<dbReference type="GO" id="GO:0008270">
    <property type="term" value="F:zinc ion binding"/>
    <property type="evidence" value="ECO:0007669"/>
    <property type="project" value="InterPro"/>
</dbReference>
<dbReference type="GO" id="GO:0000981">
    <property type="term" value="F:DNA-binding transcription factor activity, RNA polymerase II-specific"/>
    <property type="evidence" value="ECO:0007669"/>
    <property type="project" value="InterPro"/>
</dbReference>
<dbReference type="AlphaFoldDB" id="S2JPX4"/>
<dbReference type="InParanoid" id="S2JPX4"/>
<dbReference type="OMA" id="EDLIYME"/>
<sequence>MPQQQQQQQPQPQQPPQNGTNDPNVKRRRKKASRACSHCQKAHLTCDDSRPCQRCVKRGLEDTCTDGARKKAKYLQEDESDSDHRFQATVVTPPNMINYNMEDSNQHRIGFGSDTASLEYGMLSSMIPMVDASNNPFPATPTNTNTNTPPPTNNNWIQQQDIVLYNANSNHTSPSMSSSTPQLQQHQPNNYNNNNYDPQQVLRRRKGVGSTPEEVYSRVQRPYNYAESYHFLIEYVKHRMGRDQLIRISRALVLFRPSYMSLVAALTEEDLIYMEKCVQRTLLEFEKLISFSGTPTVVWRRTGEIVLVGKEFLLLTQWSKETLLGKRTYIYELMDNGSTVEYWEKFSQHAFDNAESGVYMSVILMSPSYRPVPCSFCFTLKRDIFDLPCVVVGNFLPILGANSGR</sequence>
<dbReference type="GO" id="GO:0009267">
    <property type="term" value="P:cellular response to starvation"/>
    <property type="evidence" value="ECO:0007669"/>
    <property type="project" value="TreeGrafter"/>
</dbReference>
<dbReference type="SMART" id="SM00066">
    <property type="entry name" value="GAL4"/>
    <property type="match status" value="1"/>
</dbReference>
<accession>S2JPX4</accession>
<comment type="subcellular location">
    <subcellularLocation>
        <location evidence="1">Nucleus</location>
    </subcellularLocation>
</comment>
<reference evidence="13" key="1">
    <citation type="submission" date="2013-05" db="EMBL/GenBank/DDBJ databases">
        <title>The Genome sequence of Mucor circinelloides f. circinelloides 1006PhL.</title>
        <authorList>
            <consortium name="The Broad Institute Genomics Platform"/>
            <person name="Cuomo C."/>
            <person name="Earl A."/>
            <person name="Findley K."/>
            <person name="Lee S.C."/>
            <person name="Walker B."/>
            <person name="Young S."/>
            <person name="Zeng Q."/>
            <person name="Gargeya S."/>
            <person name="Fitzgerald M."/>
            <person name="Haas B."/>
            <person name="Abouelleil A."/>
            <person name="Allen A.W."/>
            <person name="Alvarado L."/>
            <person name="Arachchi H.M."/>
            <person name="Berlin A.M."/>
            <person name="Chapman S.B."/>
            <person name="Gainer-Dewar J."/>
            <person name="Goldberg J."/>
            <person name="Griggs A."/>
            <person name="Gujja S."/>
            <person name="Hansen M."/>
            <person name="Howarth C."/>
            <person name="Imamovic A."/>
            <person name="Ireland A."/>
            <person name="Larimer J."/>
            <person name="McCowan C."/>
            <person name="Murphy C."/>
            <person name="Pearson M."/>
            <person name="Poon T.W."/>
            <person name="Priest M."/>
            <person name="Roberts A."/>
            <person name="Saif S."/>
            <person name="Shea T."/>
            <person name="Sisk P."/>
            <person name="Sykes S."/>
            <person name="Wortman J."/>
            <person name="Nusbaum C."/>
            <person name="Birren B."/>
        </authorList>
    </citation>
    <scope>NUCLEOTIDE SEQUENCE [LARGE SCALE GENOMIC DNA]</scope>
    <source>
        <strain evidence="13">1006PhL</strain>
    </source>
</reference>
<evidence type="ECO:0000256" key="8">
    <source>
        <dbReference type="ARBA" id="ARBA00023163"/>
    </source>
</evidence>
<dbReference type="PANTHER" id="PTHR47659">
    <property type="entry name" value="ZN(II)2CYS6 TRANSCRIPTION FACTOR (EUROFUNG)-RELATED"/>
    <property type="match status" value="1"/>
</dbReference>
<dbReference type="STRING" id="1220926.S2JPX4"/>
<dbReference type="SUPFAM" id="SSF57701">
    <property type="entry name" value="Zn2/Cys6 DNA-binding domain"/>
    <property type="match status" value="1"/>
</dbReference>
<evidence type="ECO:0000256" key="2">
    <source>
        <dbReference type="ARBA" id="ARBA00010855"/>
    </source>
</evidence>
<dbReference type="InterPro" id="IPR001138">
    <property type="entry name" value="Zn2Cys6_DnaBD"/>
</dbReference>
<dbReference type="Proteomes" id="UP000014254">
    <property type="component" value="Unassembled WGS sequence"/>
</dbReference>
<evidence type="ECO:0000256" key="4">
    <source>
        <dbReference type="ARBA" id="ARBA00022723"/>
    </source>
</evidence>